<evidence type="ECO:0000313" key="2">
    <source>
        <dbReference type="EMBL" id="KAJ8389367.1"/>
    </source>
</evidence>
<dbReference type="PANTHER" id="PTHR21178">
    <property type="entry name" value="CILIA- AND FLAGELLA-ASSOCIATED PROTEIN 61"/>
    <property type="match status" value="1"/>
</dbReference>
<dbReference type="Proteomes" id="UP001221898">
    <property type="component" value="Unassembled WGS sequence"/>
</dbReference>
<dbReference type="Pfam" id="PF23150">
    <property type="entry name" value="CFAP61_dimer"/>
    <property type="match status" value="1"/>
</dbReference>
<feature type="domain" description="CFAP61 dimerisation" evidence="1">
    <location>
        <begin position="103"/>
        <end position="246"/>
    </location>
</feature>
<name>A0AAD7W9Z3_9TELE</name>
<accession>A0AAD7W9Z3</accession>
<keyword evidence="3" id="KW-1185">Reference proteome</keyword>
<organism evidence="2 3">
    <name type="scientific">Aldrovandia affinis</name>
    <dbReference type="NCBI Taxonomy" id="143900"/>
    <lineage>
        <taxon>Eukaryota</taxon>
        <taxon>Metazoa</taxon>
        <taxon>Chordata</taxon>
        <taxon>Craniata</taxon>
        <taxon>Vertebrata</taxon>
        <taxon>Euteleostomi</taxon>
        <taxon>Actinopterygii</taxon>
        <taxon>Neopterygii</taxon>
        <taxon>Teleostei</taxon>
        <taxon>Notacanthiformes</taxon>
        <taxon>Halosauridae</taxon>
        <taxon>Aldrovandia</taxon>
    </lineage>
</organism>
<sequence length="335" mass="37582">MNFSGRRVDYDAFKALNDAYLVFDGRLVIDAGFHTNDPIIRAAGPLTKFARSYHAEHLCHAEFSPKDVGVELAGVLLPLLDPTLEPELEPEPSRGADPDELIPVYAQPKTRGAKLPGGYSYLHVTKPAANTPLTSSTAPTRYVGTGWSSKAAFGPIFLSVLYQGGVTDLTGVTGAAETGDYFRLFLNQYGLVESITCFSKEPIPVSNYLCLYGKHELLLNRLCARFDEGLIRDLYSYFKERWCLAIYHDRFVDFEEEVRQIMKSATVEGEDDLLSVHELIQKMVEEELVISEDPNVYLQNVFAKSDGLAPLKRGVLNYLKYNRYHLTMYAQPESM</sequence>
<dbReference type="InterPro" id="IPR038884">
    <property type="entry name" value="CFAP61"/>
</dbReference>
<dbReference type="EMBL" id="JAINUG010000183">
    <property type="protein sequence ID" value="KAJ8389367.1"/>
    <property type="molecule type" value="Genomic_DNA"/>
</dbReference>
<dbReference type="InterPro" id="IPR056299">
    <property type="entry name" value="CFAP61_dimer"/>
</dbReference>
<evidence type="ECO:0000313" key="3">
    <source>
        <dbReference type="Proteomes" id="UP001221898"/>
    </source>
</evidence>
<reference evidence="2" key="1">
    <citation type="journal article" date="2023" name="Science">
        <title>Genome structures resolve the early diversification of teleost fishes.</title>
        <authorList>
            <person name="Parey E."/>
            <person name="Louis A."/>
            <person name="Montfort J."/>
            <person name="Bouchez O."/>
            <person name="Roques C."/>
            <person name="Iampietro C."/>
            <person name="Lluch J."/>
            <person name="Castinel A."/>
            <person name="Donnadieu C."/>
            <person name="Desvignes T."/>
            <person name="Floi Bucao C."/>
            <person name="Jouanno E."/>
            <person name="Wen M."/>
            <person name="Mejri S."/>
            <person name="Dirks R."/>
            <person name="Jansen H."/>
            <person name="Henkel C."/>
            <person name="Chen W.J."/>
            <person name="Zahm M."/>
            <person name="Cabau C."/>
            <person name="Klopp C."/>
            <person name="Thompson A.W."/>
            <person name="Robinson-Rechavi M."/>
            <person name="Braasch I."/>
            <person name="Lecointre G."/>
            <person name="Bobe J."/>
            <person name="Postlethwait J.H."/>
            <person name="Berthelot C."/>
            <person name="Roest Crollius H."/>
            <person name="Guiguen Y."/>
        </authorList>
    </citation>
    <scope>NUCLEOTIDE SEQUENCE</scope>
    <source>
        <strain evidence="2">NC1722</strain>
    </source>
</reference>
<comment type="caution">
    <text evidence="2">The sequence shown here is derived from an EMBL/GenBank/DDBJ whole genome shotgun (WGS) entry which is preliminary data.</text>
</comment>
<evidence type="ECO:0000259" key="1">
    <source>
        <dbReference type="Pfam" id="PF23150"/>
    </source>
</evidence>
<protein>
    <recommendedName>
        <fullName evidence="1">CFAP61 dimerisation domain-containing protein</fullName>
    </recommendedName>
</protein>
<proteinExistence type="predicted"/>
<dbReference type="PANTHER" id="PTHR21178:SF8">
    <property type="entry name" value="CILIA- AND FLAGELLA-ASSOCIATED PROTEIN 61"/>
    <property type="match status" value="1"/>
</dbReference>
<dbReference type="AlphaFoldDB" id="A0AAD7W9Z3"/>
<gene>
    <name evidence="2" type="ORF">AAFF_G00120750</name>
</gene>